<dbReference type="InterPro" id="IPR029044">
    <property type="entry name" value="Nucleotide-diphossugar_trans"/>
</dbReference>
<dbReference type="SUPFAM" id="SSF53756">
    <property type="entry name" value="UDP-Glycosyltransferase/glycogen phosphorylase"/>
    <property type="match status" value="1"/>
</dbReference>
<dbReference type="AlphaFoldDB" id="A0A6C0ID49"/>
<reference evidence="1" key="1">
    <citation type="journal article" date="2020" name="Nature">
        <title>Giant virus diversity and host interactions through global metagenomics.</title>
        <authorList>
            <person name="Schulz F."/>
            <person name="Roux S."/>
            <person name="Paez-Espino D."/>
            <person name="Jungbluth S."/>
            <person name="Walsh D.A."/>
            <person name="Denef V.J."/>
            <person name="McMahon K.D."/>
            <person name="Konstantinidis K.T."/>
            <person name="Eloe-Fadrosh E.A."/>
            <person name="Kyrpides N.C."/>
            <person name="Woyke T."/>
        </authorList>
    </citation>
    <scope>NUCLEOTIDE SEQUENCE</scope>
    <source>
        <strain evidence="1">GVMAG-M-3300023184-71</strain>
    </source>
</reference>
<dbReference type="Gene3D" id="3.40.50.2000">
    <property type="entry name" value="Glycogen Phosphorylase B"/>
    <property type="match status" value="2"/>
</dbReference>
<dbReference type="EMBL" id="MN740156">
    <property type="protein sequence ID" value="QHT90689.1"/>
    <property type="molecule type" value="Genomic_DNA"/>
</dbReference>
<sequence length="604" mass="69115">MKVSLLTISQWPRREFLACQVDHIKAMLPPAKKWVKELEWVIVNASKVEESAFTVWCHENLHVDKVEIRIIEPSCEAPDRTIGRMRQLGNESCRGDLIVCLDDDDYYFPTRLVHAVQSLKGRKEQIAACSRSLILDEDLGVVIQLHGIHERHGVHSTMAYTRKYARTHSYDLTKTFAEEASFTKNFSEPMVQLDGHQVFMQLSHASNTFCKTKILLSAMNGNAQVGSVLAGQAPETFLQQHSPRLLELVRSQPLPTPRKITFYCGLFSIEWDPKCKSLGGSEQAVVHLATCFQSKGFPVRVYGNFSFQKRVVDGVEYYHANAFRCRATYDTLILWRLSGMAILPSPSLYAKQLVVDLHDNVPDSYRLIDAFHQKIHGVFVKSSYHQHMLRSHQTHPLQIHVLPNGVRIDLFQKEAFPEEKRQHKHLVYASCYKRGLIPLLKHTWPILRHLDPEVHFHICYGMEGNNPEEEAFRQEVTLLLKQPGVHHHGRIPVQEVARLKSSCGFHLYYSPTTAEVDCISIRESLVVGCIPILSRVNVFGERHGVHVPDLGFEKKDYIQLARFLAQTLSAPPESFQEMRGQLRSSNTLVDWETVAQQWLEALHI</sequence>
<accession>A0A6C0ID49</accession>
<dbReference type="SUPFAM" id="SSF53448">
    <property type="entry name" value="Nucleotide-diphospho-sugar transferases"/>
    <property type="match status" value="1"/>
</dbReference>
<organism evidence="1">
    <name type="scientific">viral metagenome</name>
    <dbReference type="NCBI Taxonomy" id="1070528"/>
    <lineage>
        <taxon>unclassified sequences</taxon>
        <taxon>metagenomes</taxon>
        <taxon>organismal metagenomes</taxon>
    </lineage>
</organism>
<name>A0A6C0ID49_9ZZZZ</name>
<evidence type="ECO:0008006" key="2">
    <source>
        <dbReference type="Google" id="ProtNLM"/>
    </source>
</evidence>
<proteinExistence type="predicted"/>
<protein>
    <recommendedName>
        <fullName evidence="2">Glycosyltransferase 2-like domain-containing protein</fullName>
    </recommendedName>
</protein>
<dbReference type="Gene3D" id="3.90.550.10">
    <property type="entry name" value="Spore Coat Polysaccharide Biosynthesis Protein SpsA, Chain A"/>
    <property type="match status" value="1"/>
</dbReference>
<dbReference type="CDD" id="cd00761">
    <property type="entry name" value="Glyco_tranf_GTA_type"/>
    <property type="match status" value="1"/>
</dbReference>
<evidence type="ECO:0000313" key="1">
    <source>
        <dbReference type="EMBL" id="QHT90689.1"/>
    </source>
</evidence>